<dbReference type="AlphaFoldDB" id="A0A6D2I497"/>
<protein>
    <submittedName>
        <fullName evidence="1">Uncharacterized protein</fullName>
    </submittedName>
</protein>
<name>A0A6D2I497_9BRAS</name>
<gene>
    <name evidence="1" type="ORF">MERR_LOCUS9027</name>
</gene>
<dbReference type="Proteomes" id="UP000467841">
    <property type="component" value="Unassembled WGS sequence"/>
</dbReference>
<keyword evidence="2" id="KW-1185">Reference proteome</keyword>
<accession>A0A6D2I497</accession>
<evidence type="ECO:0000313" key="1">
    <source>
        <dbReference type="EMBL" id="CAA7021792.1"/>
    </source>
</evidence>
<reference evidence="1" key="1">
    <citation type="submission" date="2020-01" db="EMBL/GenBank/DDBJ databases">
        <authorList>
            <person name="Mishra B."/>
        </authorList>
    </citation>
    <scope>NUCLEOTIDE SEQUENCE [LARGE SCALE GENOMIC DNA]</scope>
</reference>
<comment type="caution">
    <text evidence="1">The sequence shown here is derived from an EMBL/GenBank/DDBJ whole genome shotgun (WGS) entry which is preliminary data.</text>
</comment>
<sequence>MPFSMFALSWGRWVEGEHGVWNHKPDLLGVNYAVNVSEQTDYKTEVNVNSYRSRGEMDLGNFQRPTYQYPLPNQPPQYAYYMLRYSTACSNHIVGADSTRVVVSSRRKSPNTLMETPSLLFSNKSSHSLPTCNQFAHSH</sequence>
<evidence type="ECO:0000313" key="2">
    <source>
        <dbReference type="Proteomes" id="UP000467841"/>
    </source>
</evidence>
<dbReference type="EMBL" id="CACVBM020000654">
    <property type="protein sequence ID" value="CAA7021792.1"/>
    <property type="molecule type" value="Genomic_DNA"/>
</dbReference>
<proteinExistence type="predicted"/>
<organism evidence="1 2">
    <name type="scientific">Microthlaspi erraticum</name>
    <dbReference type="NCBI Taxonomy" id="1685480"/>
    <lineage>
        <taxon>Eukaryota</taxon>
        <taxon>Viridiplantae</taxon>
        <taxon>Streptophyta</taxon>
        <taxon>Embryophyta</taxon>
        <taxon>Tracheophyta</taxon>
        <taxon>Spermatophyta</taxon>
        <taxon>Magnoliopsida</taxon>
        <taxon>eudicotyledons</taxon>
        <taxon>Gunneridae</taxon>
        <taxon>Pentapetalae</taxon>
        <taxon>rosids</taxon>
        <taxon>malvids</taxon>
        <taxon>Brassicales</taxon>
        <taxon>Brassicaceae</taxon>
        <taxon>Coluteocarpeae</taxon>
        <taxon>Microthlaspi</taxon>
    </lineage>
</organism>